<dbReference type="PRINTS" id="PR01431">
    <property type="entry name" value="TUBERIN"/>
</dbReference>
<dbReference type="STRING" id="307972.A0A2G8KD06"/>
<evidence type="ECO:0000313" key="5">
    <source>
        <dbReference type="EMBL" id="PIK45886.1"/>
    </source>
</evidence>
<dbReference type="Pfam" id="PF11864">
    <property type="entry name" value="DUF3384"/>
    <property type="match status" value="1"/>
</dbReference>
<keyword evidence="2" id="KW-0472">Membrane</keyword>
<dbReference type="GO" id="GO:0005634">
    <property type="term" value="C:nucleus"/>
    <property type="evidence" value="ECO:0007669"/>
    <property type="project" value="InterPro"/>
</dbReference>
<feature type="transmembrane region" description="Helical" evidence="2">
    <location>
        <begin position="834"/>
        <end position="853"/>
    </location>
</feature>
<comment type="caution">
    <text evidence="5">The sequence shown here is derived from an EMBL/GenBank/DDBJ whole genome shotgun (WGS) entry which is preliminary data.</text>
</comment>
<dbReference type="InterPro" id="IPR003913">
    <property type="entry name" value="Tuberin"/>
</dbReference>
<evidence type="ECO:0000313" key="6">
    <source>
        <dbReference type="Proteomes" id="UP000230750"/>
    </source>
</evidence>
<evidence type="ECO:0000256" key="1">
    <source>
        <dbReference type="SAM" id="MobiDB-lite"/>
    </source>
</evidence>
<dbReference type="GO" id="GO:0033596">
    <property type="term" value="C:TSC1-TSC2 complex"/>
    <property type="evidence" value="ECO:0007669"/>
    <property type="project" value="InterPro"/>
</dbReference>
<feature type="compositionally biased region" description="Basic and acidic residues" evidence="1">
    <location>
        <begin position="1063"/>
        <end position="1072"/>
    </location>
</feature>
<dbReference type="GO" id="GO:0032007">
    <property type="term" value="P:negative regulation of TOR signaling"/>
    <property type="evidence" value="ECO:0007669"/>
    <property type="project" value="InterPro"/>
</dbReference>
<feature type="region of interest" description="Disordered" evidence="1">
    <location>
        <begin position="907"/>
        <end position="943"/>
    </location>
</feature>
<dbReference type="OrthoDB" id="5797019at2759"/>
<gene>
    <name evidence="5" type="ORF">BSL78_17251</name>
</gene>
<dbReference type="InterPro" id="IPR016024">
    <property type="entry name" value="ARM-type_fold"/>
</dbReference>
<reference evidence="5 6" key="1">
    <citation type="journal article" date="2017" name="PLoS Biol.">
        <title>The sea cucumber genome provides insights into morphological evolution and visceral regeneration.</title>
        <authorList>
            <person name="Zhang X."/>
            <person name="Sun L."/>
            <person name="Yuan J."/>
            <person name="Sun Y."/>
            <person name="Gao Y."/>
            <person name="Zhang L."/>
            <person name="Li S."/>
            <person name="Dai H."/>
            <person name="Hamel J.F."/>
            <person name="Liu C."/>
            <person name="Yu Y."/>
            <person name="Liu S."/>
            <person name="Lin W."/>
            <person name="Guo K."/>
            <person name="Jin S."/>
            <person name="Xu P."/>
            <person name="Storey K.B."/>
            <person name="Huan P."/>
            <person name="Zhang T."/>
            <person name="Zhou Y."/>
            <person name="Zhang J."/>
            <person name="Lin C."/>
            <person name="Li X."/>
            <person name="Xing L."/>
            <person name="Huo D."/>
            <person name="Sun M."/>
            <person name="Wang L."/>
            <person name="Mercier A."/>
            <person name="Li F."/>
            <person name="Yang H."/>
            <person name="Xiang J."/>
        </authorList>
    </citation>
    <scope>NUCLEOTIDE SEQUENCE [LARGE SCALE GENOMIC DNA]</scope>
    <source>
        <strain evidence="5">Shaxun</strain>
        <tissue evidence="5">Muscle</tissue>
    </source>
</reference>
<feature type="compositionally biased region" description="Basic and acidic residues" evidence="1">
    <location>
        <begin position="1041"/>
        <end position="1054"/>
    </location>
</feature>
<dbReference type="InterPro" id="IPR018515">
    <property type="entry name" value="Tuberin-type_domain"/>
</dbReference>
<feature type="domain" description="Tuberin N-terminal" evidence="4">
    <location>
        <begin position="59"/>
        <end position="437"/>
    </location>
</feature>
<feature type="compositionally biased region" description="Basic and acidic residues" evidence="1">
    <location>
        <begin position="1083"/>
        <end position="1094"/>
    </location>
</feature>
<accession>A0A2G8KD06</accession>
<keyword evidence="6" id="KW-1185">Reference proteome</keyword>
<evidence type="ECO:0000259" key="4">
    <source>
        <dbReference type="Pfam" id="PF11864"/>
    </source>
</evidence>
<feature type="region of interest" description="Disordered" evidence="1">
    <location>
        <begin position="1033"/>
        <end position="1113"/>
    </location>
</feature>
<keyword evidence="2" id="KW-1133">Transmembrane helix</keyword>
<sequence>GKYLKMSKPHKESLKQRVQNLFKNKGNASQGNRETHGKVEEFFISASLKKEFSQGTAIHLRVKAIKELCSIVTTKKLEDHALETIWANIADILDPCVSSEHRQLVLHFLKCLIIGQFDYLGVMRAVFFQVLRGHDVFDDLPQKLDVFKALSDNGKNLEDFEEEAGPFLEKWMPDVISYGKTSDFLRVLVNVIKYNACFLDEHIIAGFVRHTCSICHHTNSEEEIDLALKVLDAVVCYSCLPTESLSYFIIALCKTVNIKTCCEPTWKLMRNLLGTHLGHSAIYTMCSLLEDSRNVTDFVLLRGAVFFVGMALWGSKRVSSLKHRFMSVLPSFYTALKSKSIVVAYEVALSVQRLVKKYSKEIPQGTWDTILDIIRELFSQMQVPSSDQEGQLLETLNREAQSLLSYIETLHDNHEYDGSPIKLFAIVEEFSSVRPDRPTSVREKSVLVLSSVHSATRHLYEDDLLEMVILPQFAHIADDPSSHIRKVVVQFLLDIAKVCQMKRCLDVLDIIAKVVMNPVQTRDIESPGPLGSKVIRKEAELVDIQTGVLGLLEMFKTKLSRSPSNHAVAAFELLVKHMLNQYKNNYKSAVASEIRAKVFECLLQLKADCHGRLGLPDKDGVMKYSPYILCDVGMEMDIAGRPSPPMATSPPLVERYCRTTILPFGQAFKAVTVSLKCELDWHVLQVVIFGLTKALQNKTLVLASQANLDLLCKTMFSMIENPAKVSSLVNVPSNFHRIDFFVCVYGLLTALVPYHSQLEPTQKVALIKYLQSGLKLQCPQQCIDGMMLCVLEMQDTMVKMLPSIILELSKMSATPSMAVPVLEFLSSLIWFPNLYASFVETAYMSIFAVALHYTNPYKFSLYVVSLAHHVIAMWFIKCRLPFRREFVNCITRGLKASCSRPVIFSPQSESNKTTGRGLRRSNSLTKISSKSGKSDKEQNKENTCPNYDSLDNLHAHLTETCLDMMARFTFSTCTTMPKRSPISEFLLVGGQSQSWLLGNKIITITTSGGSTKLQGNGVCEKCNNMIRSHIHGHGSLSDASNKVKHDGMQEELAKNKPTRQRSKSGDTQKEDQPPQTGGGLPHRHPDAKRLEGRSGRTLALRGGDGGKRHRLER</sequence>
<proteinExistence type="predicted"/>
<keyword evidence="2" id="KW-0812">Transmembrane</keyword>
<dbReference type="GO" id="GO:0005096">
    <property type="term" value="F:GTPase activator activity"/>
    <property type="evidence" value="ECO:0007669"/>
    <property type="project" value="InterPro"/>
</dbReference>
<dbReference type="PANTHER" id="PTHR10063:SF0">
    <property type="entry name" value="TUBERIN"/>
    <property type="match status" value="1"/>
</dbReference>
<dbReference type="InterPro" id="IPR024584">
    <property type="entry name" value="Tuberin_N"/>
</dbReference>
<dbReference type="SUPFAM" id="SSF48371">
    <property type="entry name" value="ARM repeat"/>
    <property type="match status" value="1"/>
</dbReference>
<protein>
    <submittedName>
        <fullName evidence="5">Putative tuberin</fullName>
    </submittedName>
</protein>
<dbReference type="GO" id="GO:0051726">
    <property type="term" value="P:regulation of cell cycle"/>
    <property type="evidence" value="ECO:0007669"/>
    <property type="project" value="TreeGrafter"/>
</dbReference>
<dbReference type="EMBL" id="MRZV01000678">
    <property type="protein sequence ID" value="PIK45886.1"/>
    <property type="molecule type" value="Genomic_DNA"/>
</dbReference>
<name>A0A2G8KD06_STIJA</name>
<dbReference type="GO" id="GO:0051898">
    <property type="term" value="P:negative regulation of phosphatidylinositol 3-kinase/protein kinase B signal transduction"/>
    <property type="evidence" value="ECO:0007669"/>
    <property type="project" value="TreeGrafter"/>
</dbReference>
<evidence type="ECO:0000256" key="2">
    <source>
        <dbReference type="SAM" id="Phobius"/>
    </source>
</evidence>
<dbReference type="Proteomes" id="UP000230750">
    <property type="component" value="Unassembled WGS sequence"/>
</dbReference>
<dbReference type="GO" id="GO:0030178">
    <property type="term" value="P:negative regulation of Wnt signaling pathway"/>
    <property type="evidence" value="ECO:0007669"/>
    <property type="project" value="TreeGrafter"/>
</dbReference>
<feature type="transmembrane region" description="Helical" evidence="2">
    <location>
        <begin position="859"/>
        <end position="876"/>
    </location>
</feature>
<dbReference type="Pfam" id="PF03542">
    <property type="entry name" value="Tuberin"/>
    <property type="match status" value="1"/>
</dbReference>
<dbReference type="GO" id="GO:0046627">
    <property type="term" value="P:negative regulation of insulin receptor signaling pathway"/>
    <property type="evidence" value="ECO:0007669"/>
    <property type="project" value="TreeGrafter"/>
</dbReference>
<feature type="non-terminal residue" evidence="5">
    <location>
        <position position="1"/>
    </location>
</feature>
<dbReference type="AlphaFoldDB" id="A0A2G8KD06"/>
<dbReference type="InterPro" id="IPR027107">
    <property type="entry name" value="Tuberin/Ral-act_asu"/>
</dbReference>
<dbReference type="PANTHER" id="PTHR10063">
    <property type="entry name" value="TUBERIN"/>
    <property type="match status" value="1"/>
</dbReference>
<feature type="domain" description="Tuberin-type" evidence="3">
    <location>
        <begin position="540"/>
        <end position="881"/>
    </location>
</feature>
<feature type="compositionally biased region" description="Polar residues" evidence="1">
    <location>
        <begin position="907"/>
        <end position="931"/>
    </location>
</feature>
<evidence type="ECO:0000259" key="3">
    <source>
        <dbReference type="Pfam" id="PF03542"/>
    </source>
</evidence>
<organism evidence="5 6">
    <name type="scientific">Stichopus japonicus</name>
    <name type="common">Sea cucumber</name>
    <dbReference type="NCBI Taxonomy" id="307972"/>
    <lineage>
        <taxon>Eukaryota</taxon>
        <taxon>Metazoa</taxon>
        <taxon>Echinodermata</taxon>
        <taxon>Eleutherozoa</taxon>
        <taxon>Echinozoa</taxon>
        <taxon>Holothuroidea</taxon>
        <taxon>Aspidochirotacea</taxon>
        <taxon>Aspidochirotida</taxon>
        <taxon>Stichopodidae</taxon>
        <taxon>Apostichopus</taxon>
    </lineage>
</organism>